<protein>
    <recommendedName>
        <fullName evidence="1">Nucleoside phosphorylase domain-containing protein</fullName>
    </recommendedName>
</protein>
<comment type="caution">
    <text evidence="2">The sequence shown here is derived from an EMBL/GenBank/DDBJ whole genome shotgun (WGS) entry which is preliminary data.</text>
</comment>
<dbReference type="Gene3D" id="3.40.50.1580">
    <property type="entry name" value="Nucleoside phosphorylase domain"/>
    <property type="match status" value="1"/>
</dbReference>
<proteinExistence type="predicted"/>
<name>A0AAV9WGH2_9PEZI</name>
<dbReference type="AlphaFoldDB" id="A0AAV9WGH2"/>
<dbReference type="SUPFAM" id="SSF53167">
    <property type="entry name" value="Purine and uridine phosphorylases"/>
    <property type="match status" value="1"/>
</dbReference>
<dbReference type="PANTHER" id="PTHR46082">
    <property type="entry name" value="ATP/GTP-BINDING PROTEIN-RELATED"/>
    <property type="match status" value="1"/>
</dbReference>
<evidence type="ECO:0000313" key="2">
    <source>
        <dbReference type="EMBL" id="KAK6507449.1"/>
    </source>
</evidence>
<dbReference type="PANTHER" id="PTHR46082:SF6">
    <property type="entry name" value="AAA+ ATPASE DOMAIN-CONTAINING PROTEIN-RELATED"/>
    <property type="match status" value="1"/>
</dbReference>
<evidence type="ECO:0000313" key="3">
    <source>
        <dbReference type="Proteomes" id="UP001370758"/>
    </source>
</evidence>
<dbReference type="GO" id="GO:0009116">
    <property type="term" value="P:nucleoside metabolic process"/>
    <property type="evidence" value="ECO:0007669"/>
    <property type="project" value="InterPro"/>
</dbReference>
<accession>A0AAV9WGH2</accession>
<organism evidence="2 3">
    <name type="scientific">Arthrobotrys musiformis</name>
    <dbReference type="NCBI Taxonomy" id="47236"/>
    <lineage>
        <taxon>Eukaryota</taxon>
        <taxon>Fungi</taxon>
        <taxon>Dikarya</taxon>
        <taxon>Ascomycota</taxon>
        <taxon>Pezizomycotina</taxon>
        <taxon>Orbiliomycetes</taxon>
        <taxon>Orbiliales</taxon>
        <taxon>Orbiliaceae</taxon>
        <taxon>Arthrobotrys</taxon>
    </lineage>
</organism>
<dbReference type="Proteomes" id="UP001370758">
    <property type="component" value="Unassembled WGS sequence"/>
</dbReference>
<sequence length="577" mass="64934">MSDGSKLNEYHEELYTILIVCPLNFEGQAMRNFFDEEHEPNSQSENDSNHYYLGRIGRHLVVMVVASDAGNLPVVVIENNARWTFKNITYALLVGIGAGIPGSDVKIELGDVVLGKRIRHYDSRKVVSDEFESNQLTDHLNNPSTRLHQIAGMVSGDLRAQKAIADILQKNFPDQEFGTPKIHHGTIASGDAVVKNAKFRDKIRDATGAICIEMEAAGLAKPYCLTIRGICDFADENKDDTWQDRAAQVAAAAATYILRKLIPSKESEAKIKEYEQKHGISQSITQQQPWQWENASFDTLPPGRPRRELDYGHSQNTAHQQRFLLMPIGGLVPGLTQGGPPIGYRRDINPLEHQRHQNLVSENPLAGEWGFPHTDDGRTHGQFSHSIPQTMAPGSRNNAIDFQPAHARPLSDENDIRSDVVGSINSDLMVAKICLVELQEFIHSNHVNESRTSMQTLIDSAKSAALGALSSVPKKPDGYCFPELAGYAKVLHARVLYNELNIMWYDEKENTEEFGERFRDCYKTFTEGRYLLDHYPTSNKSNTDYAYYKKIGDRLAQHFEARGWAVEARKRWLQKCS</sequence>
<feature type="domain" description="Nucleoside phosphorylase" evidence="1">
    <location>
        <begin position="16"/>
        <end position="259"/>
    </location>
</feature>
<gene>
    <name evidence="2" type="ORF">TWF481_005881</name>
</gene>
<dbReference type="GO" id="GO:0003824">
    <property type="term" value="F:catalytic activity"/>
    <property type="evidence" value="ECO:0007669"/>
    <property type="project" value="InterPro"/>
</dbReference>
<dbReference type="EMBL" id="JAVHJL010000003">
    <property type="protein sequence ID" value="KAK6507449.1"/>
    <property type="molecule type" value="Genomic_DNA"/>
</dbReference>
<keyword evidence="3" id="KW-1185">Reference proteome</keyword>
<dbReference type="InterPro" id="IPR053137">
    <property type="entry name" value="NLR-like"/>
</dbReference>
<reference evidence="2 3" key="1">
    <citation type="submission" date="2023-08" db="EMBL/GenBank/DDBJ databases">
        <authorList>
            <person name="Palmer J.M."/>
        </authorList>
    </citation>
    <scope>NUCLEOTIDE SEQUENCE [LARGE SCALE GENOMIC DNA]</scope>
    <source>
        <strain evidence="2 3">TWF481</strain>
    </source>
</reference>
<dbReference type="Pfam" id="PF01048">
    <property type="entry name" value="PNP_UDP_1"/>
    <property type="match status" value="1"/>
</dbReference>
<evidence type="ECO:0000259" key="1">
    <source>
        <dbReference type="Pfam" id="PF01048"/>
    </source>
</evidence>
<dbReference type="InterPro" id="IPR035994">
    <property type="entry name" value="Nucleoside_phosphorylase_sf"/>
</dbReference>
<dbReference type="InterPro" id="IPR000845">
    <property type="entry name" value="Nucleoside_phosphorylase_d"/>
</dbReference>